<evidence type="ECO:0000256" key="1">
    <source>
        <dbReference type="SAM" id="SignalP"/>
    </source>
</evidence>
<comment type="caution">
    <text evidence="3">The sequence shown here is derived from an EMBL/GenBank/DDBJ whole genome shotgun (WGS) entry which is preliminary data.</text>
</comment>
<dbReference type="InterPro" id="IPR036779">
    <property type="entry name" value="LysM_dom_sf"/>
</dbReference>
<sequence>MRRKNGVVFVIFILFFFIFIPSASFAEDNTKTYIVQPGNSLWNISMLFDVGLTELIELNPQISNPNLIYPNQRLKIPYYDQIKKIEHKVIQLTNQERAKFGLAPLKPNLELSRVARNKSNDMRDNDYFSHVSPTYGSPFDMIRDFGITFDGGAENIAQGQTTPDVVLKSWMNSPGHRQNILNKEMTTIGVGYAKGGTGRHYWTQMFIQ</sequence>
<evidence type="ECO:0000313" key="4">
    <source>
        <dbReference type="Proteomes" id="UP000180057"/>
    </source>
</evidence>
<evidence type="ECO:0000313" key="3">
    <source>
        <dbReference type="EMBL" id="OIJ17717.1"/>
    </source>
</evidence>
<gene>
    <name evidence="3" type="ORF">BKP45_19290</name>
</gene>
<dbReference type="CDD" id="cd00118">
    <property type="entry name" value="LysM"/>
    <property type="match status" value="1"/>
</dbReference>
<dbReference type="CDD" id="cd05379">
    <property type="entry name" value="CAP_bacterial"/>
    <property type="match status" value="1"/>
</dbReference>
<dbReference type="Gene3D" id="3.10.350.10">
    <property type="entry name" value="LysM domain"/>
    <property type="match status" value="1"/>
</dbReference>
<feature type="chain" id="PRO_5010266089" description="LysM domain-containing protein" evidence="1">
    <location>
        <begin position="27"/>
        <end position="208"/>
    </location>
</feature>
<proteinExistence type="predicted"/>
<protein>
    <recommendedName>
        <fullName evidence="2">LysM domain-containing protein</fullName>
    </recommendedName>
</protein>
<dbReference type="Pfam" id="PF00188">
    <property type="entry name" value="CAP"/>
    <property type="match status" value="1"/>
</dbReference>
<accession>A0A1S2M179</accession>
<dbReference type="SMART" id="SM00257">
    <property type="entry name" value="LysM"/>
    <property type="match status" value="1"/>
</dbReference>
<dbReference type="Gene3D" id="3.40.33.10">
    <property type="entry name" value="CAP"/>
    <property type="match status" value="1"/>
</dbReference>
<dbReference type="SUPFAM" id="SSF55797">
    <property type="entry name" value="PR-1-like"/>
    <property type="match status" value="1"/>
</dbReference>
<dbReference type="EMBL" id="MLQS01000031">
    <property type="protein sequence ID" value="OIJ17717.1"/>
    <property type="molecule type" value="Genomic_DNA"/>
</dbReference>
<dbReference type="InterPro" id="IPR018392">
    <property type="entry name" value="LysM"/>
</dbReference>
<dbReference type="PANTHER" id="PTHR31157">
    <property type="entry name" value="SCP DOMAIN-CONTAINING PROTEIN"/>
    <property type="match status" value="1"/>
</dbReference>
<evidence type="ECO:0000259" key="2">
    <source>
        <dbReference type="PROSITE" id="PS51782"/>
    </source>
</evidence>
<dbReference type="PANTHER" id="PTHR31157:SF1">
    <property type="entry name" value="SCP DOMAIN-CONTAINING PROTEIN"/>
    <property type="match status" value="1"/>
</dbReference>
<dbReference type="PROSITE" id="PS51782">
    <property type="entry name" value="LYSM"/>
    <property type="match status" value="1"/>
</dbReference>
<dbReference type="InterPro" id="IPR014258">
    <property type="entry name" value="CAP_domain_YkwD-like"/>
</dbReference>
<keyword evidence="1" id="KW-0732">Signal</keyword>
<dbReference type="RefSeq" id="WP_071390809.1">
    <property type="nucleotide sequence ID" value="NZ_MLQS01000031.1"/>
</dbReference>
<dbReference type="SUPFAM" id="SSF54106">
    <property type="entry name" value="LysM domain"/>
    <property type="match status" value="1"/>
</dbReference>
<dbReference type="STRING" id="472963.BKP45_19290"/>
<dbReference type="Proteomes" id="UP000180057">
    <property type="component" value="Unassembled WGS sequence"/>
</dbReference>
<name>A0A1S2M179_9BACI</name>
<feature type="domain" description="LysM" evidence="2">
    <location>
        <begin position="31"/>
        <end position="76"/>
    </location>
</feature>
<feature type="signal peptide" evidence="1">
    <location>
        <begin position="1"/>
        <end position="26"/>
    </location>
</feature>
<dbReference type="OrthoDB" id="9783944at2"/>
<dbReference type="NCBIfam" id="TIGR02909">
    <property type="entry name" value="spore_YkwD"/>
    <property type="match status" value="1"/>
</dbReference>
<reference evidence="3 4" key="1">
    <citation type="submission" date="2016-10" db="EMBL/GenBank/DDBJ databases">
        <title>Draft genome sequences of four alkaliphilic bacteria belonging to the Anaerobacillus genus.</title>
        <authorList>
            <person name="Bassil N.M."/>
            <person name="Lloyd J.R."/>
        </authorList>
    </citation>
    <scope>NUCLEOTIDE SEQUENCE [LARGE SCALE GENOMIC DNA]</scope>
    <source>
        <strain evidence="3 4">DSM 22531</strain>
    </source>
</reference>
<keyword evidence="4" id="KW-1185">Reference proteome</keyword>
<organism evidence="3 4">
    <name type="scientific">Anaerobacillus alkalidiazotrophicus</name>
    <dbReference type="NCBI Taxonomy" id="472963"/>
    <lineage>
        <taxon>Bacteria</taxon>
        <taxon>Bacillati</taxon>
        <taxon>Bacillota</taxon>
        <taxon>Bacilli</taxon>
        <taxon>Bacillales</taxon>
        <taxon>Bacillaceae</taxon>
        <taxon>Anaerobacillus</taxon>
    </lineage>
</organism>
<dbReference type="InterPro" id="IPR014044">
    <property type="entry name" value="CAP_dom"/>
</dbReference>
<dbReference type="InterPro" id="IPR035940">
    <property type="entry name" value="CAP_sf"/>
</dbReference>
<dbReference type="Pfam" id="PF01476">
    <property type="entry name" value="LysM"/>
    <property type="match status" value="1"/>
</dbReference>
<dbReference type="AlphaFoldDB" id="A0A1S2M179"/>